<dbReference type="EMBL" id="KZ678133">
    <property type="protein sequence ID" value="PSN68516.1"/>
    <property type="molecule type" value="Genomic_DNA"/>
</dbReference>
<evidence type="ECO:0000313" key="2">
    <source>
        <dbReference type="Proteomes" id="UP000240883"/>
    </source>
</evidence>
<reference evidence="1 2" key="1">
    <citation type="journal article" date="2018" name="Front. Microbiol.">
        <title>Genome-Wide Analysis of Corynespora cassiicola Leaf Fall Disease Putative Effectors.</title>
        <authorList>
            <person name="Lopez D."/>
            <person name="Ribeiro S."/>
            <person name="Label P."/>
            <person name="Fumanal B."/>
            <person name="Venisse J.S."/>
            <person name="Kohler A."/>
            <person name="de Oliveira R.R."/>
            <person name="Labutti K."/>
            <person name="Lipzen A."/>
            <person name="Lail K."/>
            <person name="Bauer D."/>
            <person name="Ohm R.A."/>
            <person name="Barry K.W."/>
            <person name="Spatafora J."/>
            <person name="Grigoriev I.V."/>
            <person name="Martin F.M."/>
            <person name="Pujade-Renaud V."/>
        </authorList>
    </citation>
    <scope>NUCLEOTIDE SEQUENCE [LARGE SCALE GENOMIC DNA]</scope>
    <source>
        <strain evidence="1 2">Philippines</strain>
    </source>
</reference>
<dbReference type="OrthoDB" id="4868352at2759"/>
<proteinExistence type="predicted"/>
<dbReference type="Proteomes" id="UP000240883">
    <property type="component" value="Unassembled WGS sequence"/>
</dbReference>
<keyword evidence="2" id="KW-1185">Reference proteome</keyword>
<dbReference type="AlphaFoldDB" id="A0A2T2NTA9"/>
<accession>A0A2T2NTA9</accession>
<name>A0A2T2NTA9_CORCC</name>
<feature type="non-terminal residue" evidence="1">
    <location>
        <position position="193"/>
    </location>
</feature>
<sequence>MDEQSDLTTNEIRSLKNQNSVLQDKLDRSVAKIMRLQGGIDQITDGDVKKRFEGVFSAIQDWVAEIELDLTRHAQSFRGVFQDVLLREEQVRLLLKLNLRAYSEDDDGLPMWDPASQGYADMRWLGTLDTCINVVLCRFIWWRLQGRIFQSSWPFGLDDWAKEGLDYIIEAIADEDEGEVKIGTSILETIMMI</sequence>
<gene>
    <name evidence="1" type="ORF">BS50DRAFT_571777</name>
</gene>
<evidence type="ECO:0000313" key="1">
    <source>
        <dbReference type="EMBL" id="PSN68516.1"/>
    </source>
</evidence>
<protein>
    <submittedName>
        <fullName evidence="1">Uncharacterized protein</fullName>
    </submittedName>
</protein>
<organism evidence="1 2">
    <name type="scientific">Corynespora cassiicola Philippines</name>
    <dbReference type="NCBI Taxonomy" id="1448308"/>
    <lineage>
        <taxon>Eukaryota</taxon>
        <taxon>Fungi</taxon>
        <taxon>Dikarya</taxon>
        <taxon>Ascomycota</taxon>
        <taxon>Pezizomycotina</taxon>
        <taxon>Dothideomycetes</taxon>
        <taxon>Pleosporomycetidae</taxon>
        <taxon>Pleosporales</taxon>
        <taxon>Corynesporascaceae</taxon>
        <taxon>Corynespora</taxon>
    </lineage>
</organism>